<keyword evidence="4" id="KW-1185">Reference proteome</keyword>
<dbReference type="Gene3D" id="1.25.10.10">
    <property type="entry name" value="Leucine-rich Repeat Variant"/>
    <property type="match status" value="1"/>
</dbReference>
<accession>A0A6C2YGV9</accession>
<feature type="transmembrane region" description="Helical" evidence="2">
    <location>
        <begin position="107"/>
        <end position="127"/>
    </location>
</feature>
<name>A0A6C2YGV9_9BACT</name>
<dbReference type="EMBL" id="LR593887">
    <property type="protein sequence ID" value="VTR96870.1"/>
    <property type="molecule type" value="Genomic_DNA"/>
</dbReference>
<organism evidence="3">
    <name type="scientific">Tuwongella immobilis</name>
    <dbReference type="NCBI Taxonomy" id="692036"/>
    <lineage>
        <taxon>Bacteria</taxon>
        <taxon>Pseudomonadati</taxon>
        <taxon>Planctomycetota</taxon>
        <taxon>Planctomycetia</taxon>
        <taxon>Gemmatales</taxon>
        <taxon>Gemmataceae</taxon>
        <taxon>Tuwongella</taxon>
    </lineage>
</organism>
<dbReference type="Pfam" id="PF13646">
    <property type="entry name" value="HEAT_2"/>
    <property type="match status" value="1"/>
</dbReference>
<dbReference type="KEGG" id="tim:GMBLW1_32340"/>
<evidence type="ECO:0000313" key="3">
    <source>
        <dbReference type="EMBL" id="VIP00726.1"/>
    </source>
</evidence>
<sequence length="530" mass="58718">MQTTSAWRRRPSRITTWPVGIEALVLLSPTILLASLLGVVAPAQRTVLIVRLCITLLLALLGWTSVRGRIPLSGQVLFTSIPLLLWLETDRTTLGENTRMLVLGIAWLTPGLVLIGDVLGSSMLAHLRPAHRWTKMIVSRSQWPRTTVEIQQLPEVIGLREATIEDALPALHLLRDSRRPVQLAALAVLEGRSTWAPGQAELVLKYLESAEEPITRAAAIRALSWIDDPRVIDTMIHFLGDSLASVRLAALESLMTKPERRWPTIRQPIHVMLSDPRFSPDGPLPWSGPVLPPPVVVDLLHWSSEGNVIAPRATATLMRHYRQALTEGNAAMVLAELRMRVLDAKLAVIFRIDAAQLLRDYDALDQQLLEQMLKSGEPSPLRLLAVEILLSRDPHSNSVETLREIARQPNRELALQTAAIVQRYLKIDLGLPRNQPLPQLHTREAAEVTRRVMQWANDELHSPATSQTSLNSLGSLLIRPNPLLGGAAPGTPPRPTQASSQPEVPPDVRQTPSNPTPPPPPPKPDNNWNW</sequence>
<protein>
    <recommendedName>
        <fullName evidence="5">HEAT repeat domain-containing protein</fullName>
    </recommendedName>
</protein>
<proteinExistence type="predicted"/>
<feature type="compositionally biased region" description="Pro residues" evidence="1">
    <location>
        <begin position="514"/>
        <end position="524"/>
    </location>
</feature>
<feature type="transmembrane region" description="Helical" evidence="2">
    <location>
        <begin position="46"/>
        <end position="63"/>
    </location>
</feature>
<dbReference type="InterPro" id="IPR016024">
    <property type="entry name" value="ARM-type_fold"/>
</dbReference>
<dbReference type="EMBL" id="LR586016">
    <property type="protein sequence ID" value="VIP00726.1"/>
    <property type="molecule type" value="Genomic_DNA"/>
</dbReference>
<reference evidence="3" key="1">
    <citation type="submission" date="2019-04" db="EMBL/GenBank/DDBJ databases">
        <authorList>
            <consortium name="Science for Life Laboratories"/>
        </authorList>
    </citation>
    <scope>NUCLEOTIDE SEQUENCE</scope>
    <source>
        <strain evidence="3">MBLW1</strain>
    </source>
</reference>
<feature type="transmembrane region" description="Helical" evidence="2">
    <location>
        <begin position="21"/>
        <end position="40"/>
    </location>
</feature>
<dbReference type="InterPro" id="IPR011989">
    <property type="entry name" value="ARM-like"/>
</dbReference>
<keyword evidence="2" id="KW-0472">Membrane</keyword>
<evidence type="ECO:0000313" key="4">
    <source>
        <dbReference type="Proteomes" id="UP000464378"/>
    </source>
</evidence>
<dbReference type="InParanoid" id="A0A6C2YGV9"/>
<dbReference type="Proteomes" id="UP000464378">
    <property type="component" value="Chromosome"/>
</dbReference>
<dbReference type="RefSeq" id="WP_162655914.1">
    <property type="nucleotide sequence ID" value="NZ_LR593887.1"/>
</dbReference>
<evidence type="ECO:0000256" key="2">
    <source>
        <dbReference type="SAM" id="Phobius"/>
    </source>
</evidence>
<dbReference type="AlphaFoldDB" id="A0A6C2YGV9"/>
<feature type="region of interest" description="Disordered" evidence="1">
    <location>
        <begin position="481"/>
        <end position="530"/>
    </location>
</feature>
<keyword evidence="2" id="KW-1133">Transmembrane helix</keyword>
<keyword evidence="2" id="KW-0812">Transmembrane</keyword>
<evidence type="ECO:0008006" key="5">
    <source>
        <dbReference type="Google" id="ProtNLM"/>
    </source>
</evidence>
<dbReference type="SUPFAM" id="SSF48371">
    <property type="entry name" value="ARM repeat"/>
    <property type="match status" value="1"/>
</dbReference>
<gene>
    <name evidence="3" type="ORF">GMBLW1_32340</name>
</gene>
<evidence type="ECO:0000256" key="1">
    <source>
        <dbReference type="SAM" id="MobiDB-lite"/>
    </source>
</evidence>